<dbReference type="GO" id="GO:0007165">
    <property type="term" value="P:signal transduction"/>
    <property type="evidence" value="ECO:0007669"/>
    <property type="project" value="InterPro"/>
</dbReference>
<keyword evidence="1" id="KW-0520">NAD</keyword>
<keyword evidence="4" id="KW-1185">Reference proteome</keyword>
<sequence>MAGQQLSNAFDSSSAPSLKKYDVFLSFRGEDTRKNIISHLYDALSREKVETFIDNNELKKGDEISPTLIKAIEDSHVSILIFSENYASSKWCLNELKKILECKRYKEQIVIPVFFNIDPSHVRNQTGSYKEAFEKHKRELKDNYDRLKIWKAALTEAASLVGWDFQNYRTESDFIKDIVKDVLQKLNRKYQYETKGLVGFEKTYEQIESMLKIGSNEVIVLGIWGMGGIGKTTLAKALFAKLRSQFEGCCFLNVKDESNKYGLDVVYSKFFSTLLEEENLHPGASYIESPFSLRRIARKKLLSLTVFREKHPEFGYEDLSESVIVYCKGNPLALKLIESGIEVLLNKNGRDIVNQESKDPGKRSRLWKAEEICDILKKNKGTEVVECISFDSTEVGHLC</sequence>
<dbReference type="InterPro" id="IPR002182">
    <property type="entry name" value="NB-ARC"/>
</dbReference>
<dbReference type="InterPro" id="IPR035897">
    <property type="entry name" value="Toll_tir_struct_dom_sf"/>
</dbReference>
<dbReference type="FunFam" id="3.40.50.10140:FF:000007">
    <property type="entry name" value="Disease resistance protein (TIR-NBS-LRR class)"/>
    <property type="match status" value="1"/>
</dbReference>
<dbReference type="InterPro" id="IPR044974">
    <property type="entry name" value="Disease_R_plants"/>
</dbReference>
<dbReference type="Gene3D" id="3.40.50.10140">
    <property type="entry name" value="Toll/interleukin-1 receptor homology (TIR) domain"/>
    <property type="match status" value="1"/>
</dbReference>
<evidence type="ECO:0000313" key="3">
    <source>
        <dbReference type="EMBL" id="CAI8585090.1"/>
    </source>
</evidence>
<proteinExistence type="predicted"/>
<feature type="domain" description="TIR" evidence="2">
    <location>
        <begin position="19"/>
        <end position="186"/>
    </location>
</feature>
<evidence type="ECO:0000259" key="2">
    <source>
        <dbReference type="PROSITE" id="PS50104"/>
    </source>
</evidence>
<evidence type="ECO:0000313" key="4">
    <source>
        <dbReference type="Proteomes" id="UP001157006"/>
    </source>
</evidence>
<dbReference type="AlphaFoldDB" id="A0AAV0YKT5"/>
<dbReference type="PANTHER" id="PTHR11017">
    <property type="entry name" value="LEUCINE-RICH REPEAT-CONTAINING PROTEIN"/>
    <property type="match status" value="1"/>
</dbReference>
<gene>
    <name evidence="3" type="ORF">VFH_U107280</name>
</gene>
<protein>
    <recommendedName>
        <fullName evidence="2">TIR domain-containing protein</fullName>
    </recommendedName>
</protein>
<dbReference type="Pfam" id="PF00931">
    <property type="entry name" value="NB-ARC"/>
    <property type="match status" value="1"/>
</dbReference>
<dbReference type="InterPro" id="IPR000157">
    <property type="entry name" value="TIR_dom"/>
</dbReference>
<dbReference type="GO" id="GO:0006952">
    <property type="term" value="P:defense response"/>
    <property type="evidence" value="ECO:0007669"/>
    <property type="project" value="InterPro"/>
</dbReference>
<dbReference type="SMART" id="SM00255">
    <property type="entry name" value="TIR"/>
    <property type="match status" value="1"/>
</dbReference>
<accession>A0AAV0YKT5</accession>
<evidence type="ECO:0000256" key="1">
    <source>
        <dbReference type="ARBA" id="ARBA00023027"/>
    </source>
</evidence>
<dbReference type="Proteomes" id="UP001157006">
    <property type="component" value="Unassembled WGS sequence"/>
</dbReference>
<dbReference type="Pfam" id="PF01582">
    <property type="entry name" value="TIR"/>
    <property type="match status" value="1"/>
</dbReference>
<comment type="caution">
    <text evidence="3">The sequence shown here is derived from an EMBL/GenBank/DDBJ whole genome shotgun (WGS) entry which is preliminary data.</text>
</comment>
<dbReference type="InterPro" id="IPR027417">
    <property type="entry name" value="P-loop_NTPase"/>
</dbReference>
<dbReference type="EMBL" id="CATIWC010002896">
    <property type="protein sequence ID" value="CAI8585090.1"/>
    <property type="molecule type" value="Genomic_DNA"/>
</dbReference>
<dbReference type="SUPFAM" id="SSF52200">
    <property type="entry name" value="Toll/Interleukin receptor TIR domain"/>
    <property type="match status" value="1"/>
</dbReference>
<reference evidence="3 4" key="1">
    <citation type="submission" date="2023-01" db="EMBL/GenBank/DDBJ databases">
        <authorList>
            <person name="Kreplak J."/>
        </authorList>
    </citation>
    <scope>NUCLEOTIDE SEQUENCE [LARGE SCALE GENOMIC DNA]</scope>
</reference>
<dbReference type="PROSITE" id="PS50104">
    <property type="entry name" value="TIR"/>
    <property type="match status" value="1"/>
</dbReference>
<dbReference type="PANTHER" id="PTHR11017:SF243">
    <property type="entry name" value="ADP-RIBOSYL CYCLASE_CYCLIC ADP-RIBOSE HYDROLASE"/>
    <property type="match status" value="1"/>
</dbReference>
<dbReference type="GO" id="GO:0043531">
    <property type="term" value="F:ADP binding"/>
    <property type="evidence" value="ECO:0007669"/>
    <property type="project" value="InterPro"/>
</dbReference>
<dbReference type="Gene3D" id="3.40.50.300">
    <property type="entry name" value="P-loop containing nucleotide triphosphate hydrolases"/>
    <property type="match status" value="1"/>
</dbReference>
<name>A0AAV0YKT5_VICFA</name>
<dbReference type="SUPFAM" id="SSF52540">
    <property type="entry name" value="P-loop containing nucleoside triphosphate hydrolases"/>
    <property type="match status" value="1"/>
</dbReference>
<organism evidence="3 4">
    <name type="scientific">Vicia faba</name>
    <name type="common">Broad bean</name>
    <name type="synonym">Faba vulgaris</name>
    <dbReference type="NCBI Taxonomy" id="3906"/>
    <lineage>
        <taxon>Eukaryota</taxon>
        <taxon>Viridiplantae</taxon>
        <taxon>Streptophyta</taxon>
        <taxon>Embryophyta</taxon>
        <taxon>Tracheophyta</taxon>
        <taxon>Spermatophyta</taxon>
        <taxon>Magnoliopsida</taxon>
        <taxon>eudicotyledons</taxon>
        <taxon>Gunneridae</taxon>
        <taxon>Pentapetalae</taxon>
        <taxon>rosids</taxon>
        <taxon>fabids</taxon>
        <taxon>Fabales</taxon>
        <taxon>Fabaceae</taxon>
        <taxon>Papilionoideae</taxon>
        <taxon>50 kb inversion clade</taxon>
        <taxon>NPAAA clade</taxon>
        <taxon>Hologalegina</taxon>
        <taxon>IRL clade</taxon>
        <taxon>Fabeae</taxon>
        <taxon>Vicia</taxon>
    </lineage>
</organism>